<keyword evidence="2" id="KW-1185">Reference proteome</keyword>
<reference evidence="1 2" key="1">
    <citation type="submission" date="2021-06" db="EMBL/GenBank/DDBJ databases">
        <authorList>
            <person name="Palmer J.M."/>
        </authorList>
    </citation>
    <scope>NUCLEOTIDE SEQUENCE [LARGE SCALE GENOMIC DNA]</scope>
    <source>
        <strain evidence="1 2">XC_2019</strain>
        <tissue evidence="1">Muscle</tissue>
    </source>
</reference>
<evidence type="ECO:0000313" key="1">
    <source>
        <dbReference type="EMBL" id="MEQ2218588.1"/>
    </source>
</evidence>
<dbReference type="Proteomes" id="UP001434883">
    <property type="component" value="Unassembled WGS sequence"/>
</dbReference>
<organism evidence="1 2">
    <name type="scientific">Xenoophorus captivus</name>
    <dbReference type="NCBI Taxonomy" id="1517983"/>
    <lineage>
        <taxon>Eukaryota</taxon>
        <taxon>Metazoa</taxon>
        <taxon>Chordata</taxon>
        <taxon>Craniata</taxon>
        <taxon>Vertebrata</taxon>
        <taxon>Euteleostomi</taxon>
        <taxon>Actinopterygii</taxon>
        <taxon>Neopterygii</taxon>
        <taxon>Teleostei</taxon>
        <taxon>Neoteleostei</taxon>
        <taxon>Acanthomorphata</taxon>
        <taxon>Ovalentaria</taxon>
        <taxon>Atherinomorphae</taxon>
        <taxon>Cyprinodontiformes</taxon>
        <taxon>Goodeidae</taxon>
        <taxon>Xenoophorus</taxon>
    </lineage>
</organism>
<comment type="caution">
    <text evidence="1">The sequence shown here is derived from an EMBL/GenBank/DDBJ whole genome shotgun (WGS) entry which is preliminary data.</text>
</comment>
<accession>A0ABV0SG56</accession>
<name>A0ABV0SG56_9TELE</name>
<sequence length="124" mass="13654">MTQVNRLEQSRKAGAEYNRRKNISSWIIHNDAAQEPPACFKRLEQRASVCYTGKHAAPGQLLFSLSPQEAPPSGVDDFPHSPWPKMLLCGFAPVLRNLQPQDWVTVPPATHPGAAGAAENKKKV</sequence>
<gene>
    <name evidence="1" type="ORF">XENOCAPTIV_005376</name>
</gene>
<dbReference type="EMBL" id="JAHRIN010077202">
    <property type="protein sequence ID" value="MEQ2218588.1"/>
    <property type="molecule type" value="Genomic_DNA"/>
</dbReference>
<protein>
    <submittedName>
        <fullName evidence="1">Uncharacterized protein</fullName>
    </submittedName>
</protein>
<evidence type="ECO:0000313" key="2">
    <source>
        <dbReference type="Proteomes" id="UP001434883"/>
    </source>
</evidence>
<proteinExistence type="predicted"/>